<organism evidence="1 2">
    <name type="scientific">Roseateles saccharophilus</name>
    <name type="common">Pseudomonas saccharophila</name>
    <dbReference type="NCBI Taxonomy" id="304"/>
    <lineage>
        <taxon>Bacteria</taxon>
        <taxon>Pseudomonadati</taxon>
        <taxon>Pseudomonadota</taxon>
        <taxon>Betaproteobacteria</taxon>
        <taxon>Burkholderiales</taxon>
        <taxon>Sphaerotilaceae</taxon>
        <taxon>Roseateles</taxon>
    </lineage>
</organism>
<evidence type="ECO:0000313" key="1">
    <source>
        <dbReference type="EMBL" id="MDR7271773.1"/>
    </source>
</evidence>
<dbReference type="Pfam" id="PF13692">
    <property type="entry name" value="Glyco_trans_1_4"/>
    <property type="match status" value="1"/>
</dbReference>
<dbReference type="RefSeq" id="WP_310269594.1">
    <property type="nucleotide sequence ID" value="NZ_JAVDXU010000003.1"/>
</dbReference>
<comment type="caution">
    <text evidence="1">The sequence shown here is derived from an EMBL/GenBank/DDBJ whole genome shotgun (WGS) entry which is preliminary data.</text>
</comment>
<dbReference type="SUPFAM" id="SSF53756">
    <property type="entry name" value="UDP-Glycosyltransferase/glycogen phosphorylase"/>
    <property type="match status" value="1"/>
</dbReference>
<evidence type="ECO:0008006" key="3">
    <source>
        <dbReference type="Google" id="ProtNLM"/>
    </source>
</evidence>
<dbReference type="EMBL" id="JAVDXU010000003">
    <property type="protein sequence ID" value="MDR7271773.1"/>
    <property type="molecule type" value="Genomic_DNA"/>
</dbReference>
<protein>
    <recommendedName>
        <fullName evidence="3">Glycosyltransferase subfamily 4-like N-terminal domain-containing protein</fullName>
    </recommendedName>
</protein>
<proteinExistence type="predicted"/>
<keyword evidence="2" id="KW-1185">Reference proteome</keyword>
<evidence type="ECO:0000313" key="2">
    <source>
        <dbReference type="Proteomes" id="UP001180453"/>
    </source>
</evidence>
<gene>
    <name evidence="1" type="ORF">J2X20_004441</name>
</gene>
<name>A0ABU1YSD6_ROSSA</name>
<dbReference type="Proteomes" id="UP001180453">
    <property type="component" value="Unassembled WGS sequence"/>
</dbReference>
<dbReference type="Gene3D" id="3.40.50.2000">
    <property type="entry name" value="Glycogen Phosphorylase B"/>
    <property type="match status" value="2"/>
</dbReference>
<sequence length="397" mass="43485">MRIAVLAPDIPFPAYRGGRADVWRRILALRALGHEVFLVHAEEADGPAKPLPAAHATIEAVVSGRFGLPLKRSAWRTLRQLAGAWRLPWHAAMRVPDAAEWAVLAPRLDAFKPDLVWLEGPWFGVVAQRLARRGVPFAYRSHNIEHEYLWKQAQVAVRLRDRIAWRLVCIGLARWERRLMEDAAAVFDISLDDLAHWRQAGVQRLHWLPPLPQTAVEPASGAAVPGDVVFVGNLATPNNVRGVEFLLQDVWPGVLARRPGARLAIVGSKPSPHVQEMLAQADASVEGRIDVPDTEPHLRGARVLVNPVLTGSGVQLKLMDMLMTDAHVITTRQGVRGLPADVVAAVRVAEDSDDFVDALVAALDAPPPLPLRTARDAARRRFGMEAVGEAVRLAAAA</sequence>
<reference evidence="1 2" key="1">
    <citation type="submission" date="2023-07" db="EMBL/GenBank/DDBJ databases">
        <title>Sorghum-associated microbial communities from plants grown in Nebraska, USA.</title>
        <authorList>
            <person name="Schachtman D."/>
        </authorList>
    </citation>
    <scope>NUCLEOTIDE SEQUENCE [LARGE SCALE GENOMIC DNA]</scope>
    <source>
        <strain evidence="1 2">BE314</strain>
    </source>
</reference>
<accession>A0ABU1YSD6</accession>